<dbReference type="NCBIfam" id="TIGR02866">
    <property type="entry name" value="CoxB"/>
    <property type="match status" value="1"/>
</dbReference>
<feature type="transmembrane region" description="Helical" evidence="19">
    <location>
        <begin position="64"/>
        <end position="86"/>
    </location>
</feature>
<dbReference type="PANTHER" id="PTHR22888:SF9">
    <property type="entry name" value="CYTOCHROME C OXIDASE SUBUNIT 2"/>
    <property type="match status" value="1"/>
</dbReference>
<comment type="similarity">
    <text evidence="2 18">Belongs to the cytochrome c oxidase subunit 2 family.</text>
</comment>
<evidence type="ECO:0000256" key="12">
    <source>
        <dbReference type="ARBA" id="ARBA00022982"/>
    </source>
</evidence>
<keyword evidence="8 18" id="KW-0479">Metal-binding</keyword>
<comment type="subcellular location">
    <subcellularLocation>
        <location evidence="1 18">Mitochondrion inner membrane</location>
        <topology evidence="1 18">Multi-pass membrane protein</topology>
    </subcellularLocation>
</comment>
<evidence type="ECO:0000259" key="20">
    <source>
        <dbReference type="PROSITE" id="PS50857"/>
    </source>
</evidence>
<evidence type="ECO:0000256" key="3">
    <source>
        <dbReference type="ARBA" id="ARBA00011164"/>
    </source>
</evidence>
<keyword evidence="6 18" id="KW-0679">Respiratory chain</keyword>
<dbReference type="InterPro" id="IPR036257">
    <property type="entry name" value="Cyt_c_oxidase_su2_TM_sf"/>
</dbReference>
<dbReference type="Pfam" id="PF02790">
    <property type="entry name" value="COX2_TM"/>
    <property type="match status" value="1"/>
</dbReference>
<dbReference type="InterPro" id="IPR014222">
    <property type="entry name" value="Cyt_c_oxidase_su2"/>
</dbReference>
<dbReference type="InterPro" id="IPR045187">
    <property type="entry name" value="CcO_II"/>
</dbReference>
<reference evidence="22" key="1">
    <citation type="journal article" name="Insects">
        <title>Tracking the Distribution and Burst of Nuclear Mitochondrial DNA Sequences (NUMTs) in Fig Wasp Genomes.</title>
        <authorList>
            <person name="Wang J.X."/>
            <person name="Liu J."/>
            <person name="Miao Y.H."/>
            <person name="Huang D.W."/>
            <person name="Xiao J.H."/>
        </authorList>
    </citation>
    <scope>NUCLEOTIDE SEQUENCE</scope>
</reference>
<evidence type="ECO:0000256" key="7">
    <source>
        <dbReference type="ARBA" id="ARBA00022692"/>
    </source>
</evidence>
<evidence type="ECO:0000256" key="4">
    <source>
        <dbReference type="ARBA" id="ARBA00015946"/>
    </source>
</evidence>
<dbReference type="GO" id="GO:0005743">
    <property type="term" value="C:mitochondrial inner membrane"/>
    <property type="evidence" value="ECO:0007669"/>
    <property type="project" value="UniProtKB-SubCell"/>
</dbReference>
<organism evidence="22">
    <name type="scientific">Wiebesia pumilae</name>
    <dbReference type="NCBI Taxonomy" id="150944"/>
    <lineage>
        <taxon>Eukaryota</taxon>
        <taxon>Metazoa</taxon>
        <taxon>Ecdysozoa</taxon>
        <taxon>Arthropoda</taxon>
        <taxon>Hexapoda</taxon>
        <taxon>Insecta</taxon>
        <taxon>Pterygota</taxon>
        <taxon>Neoptera</taxon>
        <taxon>Endopterygota</taxon>
        <taxon>Hymenoptera</taxon>
        <taxon>Apocrita</taxon>
        <taxon>Proctotrupomorpha</taxon>
        <taxon>Chalcidoidea</taxon>
        <taxon>Agaonidae</taxon>
        <taxon>Agaoninae</taxon>
        <taxon>Wiebesia</taxon>
    </lineage>
</organism>
<evidence type="ECO:0000256" key="13">
    <source>
        <dbReference type="ARBA" id="ARBA00022989"/>
    </source>
</evidence>
<comment type="cofactor">
    <cofactor evidence="18">
        <name>Cu cation</name>
        <dbReference type="ChEBI" id="CHEBI:23378"/>
    </cofactor>
    <text evidence="18">Binds a copper A center.</text>
</comment>
<dbReference type="PROSITE" id="PS00078">
    <property type="entry name" value="COX2"/>
    <property type="match status" value="1"/>
</dbReference>
<feature type="domain" description="Cytochrome oxidase subunit II transmembrane region profile" evidence="21">
    <location>
        <begin position="1"/>
        <end position="92"/>
    </location>
</feature>
<keyword evidence="15 18" id="KW-0496">Mitochondrion</keyword>
<dbReference type="AlphaFoldDB" id="A0A8A3US89"/>
<evidence type="ECO:0000256" key="14">
    <source>
        <dbReference type="ARBA" id="ARBA00023008"/>
    </source>
</evidence>
<evidence type="ECO:0000256" key="1">
    <source>
        <dbReference type="ARBA" id="ARBA00004448"/>
    </source>
</evidence>
<evidence type="ECO:0000259" key="21">
    <source>
        <dbReference type="PROSITE" id="PS50999"/>
    </source>
</evidence>
<dbReference type="InterPro" id="IPR008972">
    <property type="entry name" value="Cupredoxin"/>
</dbReference>
<keyword evidence="9 18" id="KW-0999">Mitochondrion inner membrane</keyword>
<dbReference type="GO" id="GO:0005507">
    <property type="term" value="F:copper ion binding"/>
    <property type="evidence" value="ECO:0007669"/>
    <property type="project" value="InterPro"/>
</dbReference>
<comment type="catalytic activity">
    <reaction evidence="17">
        <text>4 Fe(II)-[cytochrome c] + O2 + 8 H(+)(in) = 4 Fe(III)-[cytochrome c] + 2 H2O + 4 H(+)(out)</text>
        <dbReference type="Rhea" id="RHEA:11436"/>
        <dbReference type="Rhea" id="RHEA-COMP:10350"/>
        <dbReference type="Rhea" id="RHEA-COMP:14399"/>
        <dbReference type="ChEBI" id="CHEBI:15377"/>
        <dbReference type="ChEBI" id="CHEBI:15378"/>
        <dbReference type="ChEBI" id="CHEBI:15379"/>
        <dbReference type="ChEBI" id="CHEBI:29033"/>
        <dbReference type="ChEBI" id="CHEBI:29034"/>
        <dbReference type="EC" id="7.1.1.9"/>
    </reaction>
    <physiologicalReaction direction="left-to-right" evidence="17">
        <dbReference type="Rhea" id="RHEA:11437"/>
    </physiologicalReaction>
</comment>
<dbReference type="InterPro" id="IPR002429">
    <property type="entry name" value="CcO_II-like_C"/>
</dbReference>
<dbReference type="GO" id="GO:0042773">
    <property type="term" value="P:ATP synthesis coupled electron transport"/>
    <property type="evidence" value="ECO:0007669"/>
    <property type="project" value="TreeGrafter"/>
</dbReference>
<name>A0A8A3US89_9HYME</name>
<evidence type="ECO:0000256" key="8">
    <source>
        <dbReference type="ARBA" id="ARBA00022723"/>
    </source>
</evidence>
<dbReference type="SUPFAM" id="SSF81464">
    <property type="entry name" value="Cytochrome c oxidase subunit II-like, transmembrane region"/>
    <property type="match status" value="1"/>
</dbReference>
<dbReference type="PROSITE" id="PS50857">
    <property type="entry name" value="COX2_CUA"/>
    <property type="match status" value="1"/>
</dbReference>
<dbReference type="Gene3D" id="2.60.40.420">
    <property type="entry name" value="Cupredoxins - blue copper proteins"/>
    <property type="match status" value="1"/>
</dbReference>
<dbReference type="Pfam" id="PF00116">
    <property type="entry name" value="COX2"/>
    <property type="match status" value="1"/>
</dbReference>
<evidence type="ECO:0000256" key="15">
    <source>
        <dbReference type="ARBA" id="ARBA00023128"/>
    </source>
</evidence>
<proteinExistence type="inferred from homology"/>
<dbReference type="FunFam" id="2.60.40.420:FF:000001">
    <property type="entry name" value="Cytochrome c oxidase subunit 2"/>
    <property type="match status" value="1"/>
</dbReference>
<evidence type="ECO:0000256" key="5">
    <source>
        <dbReference type="ARBA" id="ARBA00022448"/>
    </source>
</evidence>
<geneLocation type="mitochondrion" evidence="22"/>
<keyword evidence="11" id="KW-1278">Translocase</keyword>
<evidence type="ECO:0000256" key="6">
    <source>
        <dbReference type="ARBA" id="ARBA00022660"/>
    </source>
</evidence>
<keyword evidence="5 18" id="KW-0813">Transport</keyword>
<evidence type="ECO:0000256" key="19">
    <source>
        <dbReference type="SAM" id="Phobius"/>
    </source>
</evidence>
<evidence type="ECO:0000256" key="2">
    <source>
        <dbReference type="ARBA" id="ARBA00007866"/>
    </source>
</evidence>
<protein>
    <recommendedName>
        <fullName evidence="4 18">Cytochrome c oxidase subunit 2</fullName>
    </recommendedName>
</protein>
<dbReference type="Gene3D" id="1.10.287.90">
    <property type="match status" value="1"/>
</dbReference>
<comment type="subunit">
    <text evidence="3">Component of the cytochrome c oxidase (complex IV, CIV), a multisubunit enzyme composed of a catalytic core of 3 subunits and several supernumerary subunits. The complex exists as a monomer or a dimer and forms supercomplexes (SCs) in the inner mitochondrial membrane with ubiquinol-cytochrome c oxidoreductase (cytochrome b-c1 complex, complex III, CIII).</text>
</comment>
<keyword evidence="10" id="KW-0460">Magnesium</keyword>
<dbReference type="SUPFAM" id="SSF49503">
    <property type="entry name" value="Cupredoxins"/>
    <property type="match status" value="1"/>
</dbReference>
<dbReference type="InterPro" id="IPR011759">
    <property type="entry name" value="Cyt_c_oxidase_su2_TM_dom"/>
</dbReference>
<dbReference type="EMBL" id="MT947601">
    <property type="protein sequence ID" value="QTA50545.1"/>
    <property type="molecule type" value="Genomic_DNA"/>
</dbReference>
<evidence type="ECO:0000313" key="22">
    <source>
        <dbReference type="EMBL" id="QTA50545.1"/>
    </source>
</evidence>
<dbReference type="PROSITE" id="PS50999">
    <property type="entry name" value="COX2_TM"/>
    <property type="match status" value="1"/>
</dbReference>
<dbReference type="InterPro" id="IPR034210">
    <property type="entry name" value="CcO_II_C"/>
</dbReference>
<dbReference type="CDD" id="cd13912">
    <property type="entry name" value="CcO_II_C"/>
    <property type="match status" value="1"/>
</dbReference>
<evidence type="ECO:0000256" key="9">
    <source>
        <dbReference type="ARBA" id="ARBA00022792"/>
    </source>
</evidence>
<keyword evidence="7 18" id="KW-0812">Transmembrane</keyword>
<sequence>MPVWGQMMLQDSNSPLMQNMIFYHDYLMVFVFMVMMMFIYMLIVMFINNKSNDLSMIHGDMLEIVWTLIPMGMLLILTFPSLHLLYLTDMAYALEPDITVKILGHQWYWSYQYGDFNKSFDSYMVSESNHKEIFRLLDVDNHLVLPINLSVRMIVGSVDVIHSFTVPSLGFKVDAVPGRINLISTMIQRPGVYYGQCSEICGINHSYMPIALEATSVEWFLKWLDK</sequence>
<evidence type="ECO:0000256" key="10">
    <source>
        <dbReference type="ARBA" id="ARBA00022842"/>
    </source>
</evidence>
<feature type="transmembrane region" description="Helical" evidence="19">
    <location>
        <begin position="20"/>
        <end position="43"/>
    </location>
</feature>
<evidence type="ECO:0000256" key="17">
    <source>
        <dbReference type="ARBA" id="ARBA00049512"/>
    </source>
</evidence>
<accession>A0A8A3US89</accession>
<feature type="domain" description="Cytochrome oxidase subunit II copper A binding" evidence="20">
    <location>
        <begin position="95"/>
        <end position="226"/>
    </location>
</feature>
<evidence type="ECO:0000256" key="11">
    <source>
        <dbReference type="ARBA" id="ARBA00022967"/>
    </source>
</evidence>
<comment type="function">
    <text evidence="18">Component of the cytochrome c oxidase, the last enzyme in the mitochondrial electron transport chain which drives oxidative phosphorylation. The respiratory chain contains 3 multisubunit complexes succinate dehydrogenase (complex II, CII), ubiquinol-cytochrome c oxidoreductase (cytochrome b-c1 complex, complex III, CIII) and cytochrome c oxidase (complex IV, CIV), that cooperate to transfer electrons derived from NADH and succinate to molecular oxygen, creating an electrochemical gradient over the inner membrane that drives transmembrane transport and the ATP synthase. Cytochrome c oxidase is the component of the respiratory chain that catalyzes the reduction of oxygen to water. Electrons originating from reduced cytochrome c in the intermembrane space (IMS) are transferred via the dinuclear copper A center (CU(A)) of subunit 2 and heme A of subunit 1 to the active site in subunit 1, a binuclear center (BNC) formed by heme A3 and copper B (CU(B)). The BNC reduces molecular oxygen to 2 water molecules using 4 electrons from cytochrome c in the IMS and 4 protons from the mitochondrial matrix.</text>
</comment>
<keyword evidence="12 18" id="KW-0249">Electron transport</keyword>
<dbReference type="GO" id="GO:0016491">
    <property type="term" value="F:oxidoreductase activity"/>
    <property type="evidence" value="ECO:0007669"/>
    <property type="project" value="InterPro"/>
</dbReference>
<gene>
    <name evidence="22" type="primary">COX2</name>
</gene>
<evidence type="ECO:0000256" key="18">
    <source>
        <dbReference type="RuleBase" id="RU000457"/>
    </source>
</evidence>
<dbReference type="PANTHER" id="PTHR22888">
    <property type="entry name" value="CYTOCHROME C OXIDASE, SUBUNIT II"/>
    <property type="match status" value="1"/>
</dbReference>
<keyword evidence="14 18" id="KW-0186">Copper</keyword>
<keyword evidence="16 18" id="KW-0472">Membrane</keyword>
<dbReference type="PRINTS" id="PR01166">
    <property type="entry name" value="CYCOXIDASEII"/>
</dbReference>
<keyword evidence="13 19" id="KW-1133">Transmembrane helix</keyword>
<dbReference type="InterPro" id="IPR001505">
    <property type="entry name" value="Copper_CuA"/>
</dbReference>
<evidence type="ECO:0000256" key="16">
    <source>
        <dbReference type="ARBA" id="ARBA00023136"/>
    </source>
</evidence>
<dbReference type="GO" id="GO:0004129">
    <property type="term" value="F:cytochrome-c oxidase activity"/>
    <property type="evidence" value="ECO:0007669"/>
    <property type="project" value="UniProtKB-EC"/>
</dbReference>